<dbReference type="Pfam" id="PF07505">
    <property type="entry name" value="DUF5131"/>
    <property type="match status" value="1"/>
</dbReference>
<evidence type="ECO:0000313" key="1">
    <source>
        <dbReference type="EMBL" id="EQD32999.1"/>
    </source>
</evidence>
<reference evidence="1" key="2">
    <citation type="journal article" date="2014" name="ISME J.">
        <title>Microbial stratification in low pH oxic and suboxic macroscopic growths along an acid mine drainage.</title>
        <authorList>
            <person name="Mendez-Garcia C."/>
            <person name="Mesa V."/>
            <person name="Sprenger R.R."/>
            <person name="Richter M."/>
            <person name="Diez M.S."/>
            <person name="Solano J."/>
            <person name="Bargiela R."/>
            <person name="Golyshina O.V."/>
            <person name="Manteca A."/>
            <person name="Ramos J.L."/>
            <person name="Gallego J.R."/>
            <person name="Llorente I."/>
            <person name="Martins Dos Santos V.A."/>
            <person name="Jensen O.N."/>
            <person name="Pelaez A.I."/>
            <person name="Sanchez J."/>
            <person name="Ferrer M."/>
        </authorList>
    </citation>
    <scope>NUCLEOTIDE SEQUENCE</scope>
</reference>
<feature type="non-terminal residue" evidence="1">
    <location>
        <position position="1"/>
    </location>
</feature>
<comment type="caution">
    <text evidence="1">The sequence shown here is derived from an EMBL/GenBank/DDBJ whole genome shotgun (WGS) entry which is preliminary data.</text>
</comment>
<reference evidence="1" key="1">
    <citation type="submission" date="2013-08" db="EMBL/GenBank/DDBJ databases">
        <authorList>
            <person name="Mendez C."/>
            <person name="Richter M."/>
            <person name="Ferrer M."/>
            <person name="Sanchez J."/>
        </authorList>
    </citation>
    <scope>NUCLEOTIDE SEQUENCE</scope>
</reference>
<sequence>PLLGLVALERVLWPNKSGHRIDWVVVGGESGAGARPMQPEWARTLRDECAAARVPYYFKQCGEWAPAGDTANGERLVRIGKRKAGSLLDGVDHKAWPQQAHAATGLRWNDVMSEAVSTKEILP</sequence>
<name>T0ZWG1_9ZZZZ</name>
<protein>
    <submittedName>
        <fullName evidence="1">Phage Gp37Gp68</fullName>
    </submittedName>
</protein>
<dbReference type="EMBL" id="AUZY01011819">
    <property type="protein sequence ID" value="EQD32999.1"/>
    <property type="molecule type" value="Genomic_DNA"/>
</dbReference>
<proteinExistence type="predicted"/>
<dbReference type="AlphaFoldDB" id="T0ZWG1"/>
<dbReference type="InterPro" id="IPR011101">
    <property type="entry name" value="DUF5131"/>
</dbReference>
<gene>
    <name evidence="1" type="ORF">B1B_17676</name>
</gene>
<accession>T0ZWG1</accession>
<organism evidence="1">
    <name type="scientific">mine drainage metagenome</name>
    <dbReference type="NCBI Taxonomy" id="410659"/>
    <lineage>
        <taxon>unclassified sequences</taxon>
        <taxon>metagenomes</taxon>
        <taxon>ecological metagenomes</taxon>
    </lineage>
</organism>